<evidence type="ECO:0000256" key="1">
    <source>
        <dbReference type="SAM" id="MobiDB-lite"/>
    </source>
</evidence>
<sequence>MADCSIGPVSTLPGSIRAVPEGTECDNHPGVLAVKRVQGETDSFGCEYLDMCQECYDAFKDEVSNTDMSGICDWCKKSADRVFNHRDIEEGTCGRVYQVCQACIDAEKKEWAEERDCLDDDEWWDSRDLDDELGPDDFDDDADDKYAERLGE</sequence>
<organism evidence="2 3">
    <name type="scientific">Klebsiella phage vB_KvM-Eowyn</name>
    <dbReference type="NCBI Taxonomy" id="2762819"/>
    <lineage>
        <taxon>Viruses</taxon>
        <taxon>Duplodnaviria</taxon>
        <taxon>Heunggongvirae</taxon>
        <taxon>Uroviricota</taxon>
        <taxon>Caudoviricetes</taxon>
        <taxon>Chimalliviridae</taxon>
        <taxon>Eowynvirus</taxon>
        <taxon>Eowynvirus eowyn</taxon>
    </lineage>
</organism>
<keyword evidence="3" id="KW-1185">Reference proteome</keyword>
<feature type="region of interest" description="Disordered" evidence="1">
    <location>
        <begin position="124"/>
        <end position="152"/>
    </location>
</feature>
<evidence type="ECO:0000313" key="3">
    <source>
        <dbReference type="Proteomes" id="UP000596247"/>
    </source>
</evidence>
<reference evidence="2 3" key="1">
    <citation type="submission" date="2020-09" db="EMBL/GenBank/DDBJ databases">
        <authorList>
            <person name="Jameson E."/>
        </authorList>
    </citation>
    <scope>NUCLEOTIDE SEQUENCE [LARGE SCALE GENOMIC DNA]</scope>
</reference>
<protein>
    <submittedName>
        <fullName evidence="2">Uncharacterized protein</fullName>
    </submittedName>
</protein>
<evidence type="ECO:0000313" key="2">
    <source>
        <dbReference type="EMBL" id="CAD5236251.1"/>
    </source>
</evidence>
<name>A0A7R8R601_9CAUD</name>
<dbReference type="EMBL" id="LR881104">
    <property type="protein sequence ID" value="CAD5236251.1"/>
    <property type="molecule type" value="Genomic_DNA"/>
</dbReference>
<gene>
    <name evidence="2" type="ORF">LLCLJKAH_00262</name>
</gene>
<dbReference type="Proteomes" id="UP000596247">
    <property type="component" value="Chromosome"/>
</dbReference>
<proteinExistence type="predicted"/>
<feature type="compositionally biased region" description="Acidic residues" evidence="1">
    <location>
        <begin position="124"/>
        <end position="143"/>
    </location>
</feature>
<accession>A0A7R8R601</accession>